<accession>A0A6A4HQL9</accession>
<proteinExistence type="predicted"/>
<feature type="non-terminal residue" evidence="1">
    <location>
        <position position="1"/>
    </location>
</feature>
<dbReference type="OrthoDB" id="194386at2759"/>
<dbReference type="SUPFAM" id="SSF53335">
    <property type="entry name" value="S-adenosyl-L-methionine-dependent methyltransferases"/>
    <property type="match status" value="1"/>
</dbReference>
<dbReference type="GO" id="GO:0005737">
    <property type="term" value="C:cytoplasm"/>
    <property type="evidence" value="ECO:0007669"/>
    <property type="project" value="TreeGrafter"/>
</dbReference>
<dbReference type="InterPro" id="IPR029063">
    <property type="entry name" value="SAM-dependent_MTases_sf"/>
</dbReference>
<dbReference type="GO" id="GO:0008757">
    <property type="term" value="F:S-adenosylmethionine-dependent methyltransferase activity"/>
    <property type="evidence" value="ECO:0007669"/>
    <property type="project" value="UniProtKB-ARBA"/>
</dbReference>
<dbReference type="PANTHER" id="PTHR14614">
    <property type="entry name" value="HEPATOCELLULAR CARCINOMA-ASSOCIATED ANTIGEN"/>
    <property type="match status" value="1"/>
</dbReference>
<evidence type="ECO:0000313" key="2">
    <source>
        <dbReference type="Proteomes" id="UP000799118"/>
    </source>
</evidence>
<dbReference type="AlphaFoldDB" id="A0A6A4HQL9"/>
<evidence type="ECO:0000313" key="1">
    <source>
        <dbReference type="EMBL" id="KAE9399287.1"/>
    </source>
</evidence>
<dbReference type="PANTHER" id="PTHR14614:SF162">
    <property type="entry name" value="EXPRESSED PROTEIN"/>
    <property type="match status" value="1"/>
</dbReference>
<protein>
    <submittedName>
        <fullName evidence="1">Uncharacterized protein</fullName>
    </submittedName>
</protein>
<organism evidence="1 2">
    <name type="scientific">Gymnopus androsaceus JB14</name>
    <dbReference type="NCBI Taxonomy" id="1447944"/>
    <lineage>
        <taxon>Eukaryota</taxon>
        <taxon>Fungi</taxon>
        <taxon>Dikarya</taxon>
        <taxon>Basidiomycota</taxon>
        <taxon>Agaricomycotina</taxon>
        <taxon>Agaricomycetes</taxon>
        <taxon>Agaricomycetidae</taxon>
        <taxon>Agaricales</taxon>
        <taxon>Marasmiineae</taxon>
        <taxon>Omphalotaceae</taxon>
        <taxon>Gymnopus</taxon>
    </lineage>
</organism>
<dbReference type="Pfam" id="PF10294">
    <property type="entry name" value="Methyltransf_16"/>
    <property type="match status" value="2"/>
</dbReference>
<sequence>MLPATLLKSEPSLHIFSFILSQNQSNGCTTGSTLWLGAQCLSAYIQQFHKPPNSNSTAIELGSGIGLSALVLSALGYSTVYATDTRFVIDTVLRRNIEANRSGSILVRELDWHIPPEHWNWKDDHAIASATQTPISPEKSLGWDLINTSDNVYEKGWDLIITSDTVYEPSLVQPLLRTLHALSSQSLAAKSRSPLILLCLERRDPLFIDSVLAQAREKWSFSTERVPARKLAKAMQKCASNWARDRSEWDDVEIWKLMLLTELTQAR</sequence>
<name>A0A6A4HQL9_9AGAR</name>
<dbReference type="GO" id="GO:0005634">
    <property type="term" value="C:nucleus"/>
    <property type="evidence" value="ECO:0007669"/>
    <property type="project" value="TreeGrafter"/>
</dbReference>
<dbReference type="Gene3D" id="3.40.50.150">
    <property type="entry name" value="Vaccinia Virus protein VP39"/>
    <property type="match status" value="1"/>
</dbReference>
<dbReference type="InterPro" id="IPR019410">
    <property type="entry name" value="Methyltransf_16"/>
</dbReference>
<keyword evidence="2" id="KW-1185">Reference proteome</keyword>
<gene>
    <name evidence="1" type="ORF">BT96DRAFT_965681</name>
</gene>
<dbReference type="EMBL" id="ML769471">
    <property type="protein sequence ID" value="KAE9399287.1"/>
    <property type="molecule type" value="Genomic_DNA"/>
</dbReference>
<dbReference type="Proteomes" id="UP000799118">
    <property type="component" value="Unassembled WGS sequence"/>
</dbReference>
<reference evidence="1" key="1">
    <citation type="journal article" date="2019" name="Environ. Microbiol.">
        <title>Fungal ecological strategies reflected in gene transcription - a case study of two litter decomposers.</title>
        <authorList>
            <person name="Barbi F."/>
            <person name="Kohler A."/>
            <person name="Barry K."/>
            <person name="Baskaran P."/>
            <person name="Daum C."/>
            <person name="Fauchery L."/>
            <person name="Ihrmark K."/>
            <person name="Kuo A."/>
            <person name="LaButti K."/>
            <person name="Lipzen A."/>
            <person name="Morin E."/>
            <person name="Grigoriev I.V."/>
            <person name="Henrissat B."/>
            <person name="Lindahl B."/>
            <person name="Martin F."/>
        </authorList>
    </citation>
    <scope>NUCLEOTIDE SEQUENCE</scope>
    <source>
        <strain evidence="1">JB14</strain>
    </source>
</reference>